<protein>
    <submittedName>
        <fullName evidence="4">Zinc finger, CCHC-type</fullName>
    </submittedName>
</protein>
<dbReference type="InterPro" id="IPR001878">
    <property type="entry name" value="Znf_CCHC"/>
</dbReference>
<name>A0A1W5DBU9_9LECA</name>
<dbReference type="Proteomes" id="UP000192927">
    <property type="component" value="Unassembled WGS sequence"/>
</dbReference>
<proteinExistence type="predicted"/>
<dbReference type="SUPFAM" id="SSF57756">
    <property type="entry name" value="Retrovirus zinc finger-like domains"/>
    <property type="match status" value="1"/>
</dbReference>
<keyword evidence="1" id="KW-0862">Zinc</keyword>
<reference evidence="5" key="1">
    <citation type="submission" date="2017-03" db="EMBL/GenBank/DDBJ databases">
        <authorList>
            <person name="Sharma R."/>
            <person name="Thines M."/>
        </authorList>
    </citation>
    <scope>NUCLEOTIDE SEQUENCE [LARGE SCALE GENOMIC DNA]</scope>
</reference>
<dbReference type="Gene3D" id="4.10.60.10">
    <property type="entry name" value="Zinc finger, CCHC-type"/>
    <property type="match status" value="1"/>
</dbReference>
<keyword evidence="1" id="KW-0863">Zinc-finger</keyword>
<evidence type="ECO:0000313" key="4">
    <source>
        <dbReference type="EMBL" id="SLM40349.1"/>
    </source>
</evidence>
<keyword evidence="1" id="KW-0479">Metal-binding</keyword>
<organism evidence="4 5">
    <name type="scientific">Lasallia pustulata</name>
    <dbReference type="NCBI Taxonomy" id="136370"/>
    <lineage>
        <taxon>Eukaryota</taxon>
        <taxon>Fungi</taxon>
        <taxon>Dikarya</taxon>
        <taxon>Ascomycota</taxon>
        <taxon>Pezizomycotina</taxon>
        <taxon>Lecanoromycetes</taxon>
        <taxon>OSLEUM clade</taxon>
        <taxon>Umbilicariomycetidae</taxon>
        <taxon>Umbilicariales</taxon>
        <taxon>Umbilicariaceae</taxon>
        <taxon>Lasallia</taxon>
    </lineage>
</organism>
<dbReference type="PROSITE" id="PS50158">
    <property type="entry name" value="ZF_CCHC"/>
    <property type="match status" value="1"/>
</dbReference>
<feature type="region of interest" description="Disordered" evidence="2">
    <location>
        <begin position="18"/>
        <end position="52"/>
    </location>
</feature>
<feature type="compositionally biased region" description="Polar residues" evidence="2">
    <location>
        <begin position="21"/>
        <end position="33"/>
    </location>
</feature>
<keyword evidence="5" id="KW-1185">Reference proteome</keyword>
<evidence type="ECO:0000259" key="3">
    <source>
        <dbReference type="PROSITE" id="PS50158"/>
    </source>
</evidence>
<dbReference type="Pfam" id="PF00098">
    <property type="entry name" value="zf-CCHC"/>
    <property type="match status" value="1"/>
</dbReference>
<dbReference type="EMBL" id="FWEW01003669">
    <property type="protein sequence ID" value="SLM40349.1"/>
    <property type="molecule type" value="Genomic_DNA"/>
</dbReference>
<dbReference type="SMART" id="SM00343">
    <property type="entry name" value="ZnF_C2HC"/>
    <property type="match status" value="1"/>
</dbReference>
<evidence type="ECO:0000256" key="1">
    <source>
        <dbReference type="PROSITE-ProRule" id="PRU00047"/>
    </source>
</evidence>
<dbReference type="GO" id="GO:0003676">
    <property type="term" value="F:nucleic acid binding"/>
    <property type="evidence" value="ECO:0007669"/>
    <property type="project" value="InterPro"/>
</dbReference>
<dbReference type="GO" id="GO:0008270">
    <property type="term" value="F:zinc ion binding"/>
    <property type="evidence" value="ECO:0007669"/>
    <property type="project" value="UniProtKB-KW"/>
</dbReference>
<dbReference type="AlphaFoldDB" id="A0A1W5DBU9"/>
<accession>A0A1W5DBU9</accession>
<feature type="domain" description="CCHC-type" evidence="3">
    <location>
        <begin position="71"/>
        <end position="86"/>
    </location>
</feature>
<dbReference type="InterPro" id="IPR036875">
    <property type="entry name" value="Znf_CCHC_sf"/>
</dbReference>
<sequence length="281" mass="32440">MTVMAIRINNCLYERHKKKGQSSYGNNKKTAAYTTGHRCTNRRQKNDKYGPRPMEIDAIEPKKKKTFDGECYNCGKKGHLEKDCRRPTQARKAQRPNHEHIVWIGNHEGKPQQITMVLDYSDTGGTNEYGLPNRTDYNQDLASWSEYITSESEARERINNIVAQHAYQTLKQTALQHCPDHTGLREYVQNLGNIPDMFWGEEQLVIARGLRTETGRAVAHLMLRVDYQAITEVVKDPIHYIVGDEPHKVRVRHQEAMGRVREVLERDLPIRTDESENDNAS</sequence>
<evidence type="ECO:0000256" key="2">
    <source>
        <dbReference type="SAM" id="MobiDB-lite"/>
    </source>
</evidence>
<evidence type="ECO:0000313" key="5">
    <source>
        <dbReference type="Proteomes" id="UP000192927"/>
    </source>
</evidence>